<keyword evidence="2" id="KW-1185">Reference proteome</keyword>
<dbReference type="AlphaFoldDB" id="A0A8W8ITC5"/>
<dbReference type="EnsemblMetazoa" id="G15770.6">
    <property type="protein sequence ID" value="G15770.6:cds"/>
    <property type="gene ID" value="G15770"/>
</dbReference>
<sequence length="150" mass="17281">MPIFHLIGLGASRMLKSQPPNPVFVSAAFPELRSPETCFYFPLIPNKCQADTFGPPTIAKWLRRCEKKGVARLDDVLAPLFRLCTNCPYFVRRLAEENLNHISFQLIQVETFRTRILKQTKKHHQDVQIHLTIDLYVELSSALVQCINIF</sequence>
<protein>
    <submittedName>
        <fullName evidence="1">Uncharacterized protein</fullName>
    </submittedName>
</protein>
<dbReference type="Proteomes" id="UP000005408">
    <property type="component" value="Unassembled WGS sequence"/>
</dbReference>
<evidence type="ECO:0000313" key="2">
    <source>
        <dbReference type="Proteomes" id="UP000005408"/>
    </source>
</evidence>
<reference evidence="1" key="1">
    <citation type="submission" date="2022-08" db="UniProtKB">
        <authorList>
            <consortium name="EnsemblMetazoa"/>
        </authorList>
    </citation>
    <scope>IDENTIFICATION</scope>
    <source>
        <strain evidence="1">05x7-T-G4-1.051#20</strain>
    </source>
</reference>
<organism evidence="1 2">
    <name type="scientific">Magallana gigas</name>
    <name type="common">Pacific oyster</name>
    <name type="synonym">Crassostrea gigas</name>
    <dbReference type="NCBI Taxonomy" id="29159"/>
    <lineage>
        <taxon>Eukaryota</taxon>
        <taxon>Metazoa</taxon>
        <taxon>Spiralia</taxon>
        <taxon>Lophotrochozoa</taxon>
        <taxon>Mollusca</taxon>
        <taxon>Bivalvia</taxon>
        <taxon>Autobranchia</taxon>
        <taxon>Pteriomorphia</taxon>
        <taxon>Ostreida</taxon>
        <taxon>Ostreoidea</taxon>
        <taxon>Ostreidae</taxon>
        <taxon>Magallana</taxon>
    </lineage>
</organism>
<proteinExistence type="predicted"/>
<name>A0A8W8ITC5_MAGGI</name>
<evidence type="ECO:0000313" key="1">
    <source>
        <dbReference type="EnsemblMetazoa" id="G15770.6:cds"/>
    </source>
</evidence>
<accession>A0A8W8ITC5</accession>